<dbReference type="Proteomes" id="UP000034081">
    <property type="component" value="Unassembled WGS sequence"/>
</dbReference>
<protein>
    <submittedName>
        <fullName evidence="1">Uncharacterized protein</fullName>
    </submittedName>
</protein>
<evidence type="ECO:0000313" key="2">
    <source>
        <dbReference type="Proteomes" id="UP000034081"/>
    </source>
</evidence>
<reference evidence="1 2" key="1">
    <citation type="journal article" date="2015" name="Nature">
        <title>rRNA introns, odd ribosomes, and small enigmatic genomes across a large radiation of phyla.</title>
        <authorList>
            <person name="Brown C.T."/>
            <person name="Hug L.A."/>
            <person name="Thomas B.C."/>
            <person name="Sharon I."/>
            <person name="Castelle C.J."/>
            <person name="Singh A."/>
            <person name="Wilkins M.J."/>
            <person name="Williams K.H."/>
            <person name="Banfield J.F."/>
        </authorList>
    </citation>
    <scope>NUCLEOTIDE SEQUENCE [LARGE SCALE GENOMIC DNA]</scope>
</reference>
<name>A0A0G0L2N4_9BACT</name>
<dbReference type="AlphaFoldDB" id="A0A0G0L2N4"/>
<accession>A0A0G0L2N4</accession>
<comment type="caution">
    <text evidence="1">The sequence shown here is derived from an EMBL/GenBank/DDBJ whole genome shotgun (WGS) entry which is preliminary data.</text>
</comment>
<dbReference type="EMBL" id="LBVL01000008">
    <property type="protein sequence ID" value="KKQ85267.1"/>
    <property type="molecule type" value="Genomic_DNA"/>
</dbReference>
<sequence>MESIKDLSDDIFVSKRNFWKDMLFTEHERLIEKSNLGREINPKYLRYYLSLGDIVRQIEWGGTFPDEFVSREKMFNLLFTHGLSGRPV</sequence>
<organism evidence="1 2">
    <name type="scientific">Candidatus Woesebacteria bacterium GW2011_GWB1_38_8</name>
    <dbReference type="NCBI Taxonomy" id="1618570"/>
    <lineage>
        <taxon>Bacteria</taxon>
        <taxon>Candidatus Woeseibacteriota</taxon>
    </lineage>
</organism>
<gene>
    <name evidence="1" type="ORF">UT08_C0008G0023</name>
</gene>
<evidence type="ECO:0000313" key="1">
    <source>
        <dbReference type="EMBL" id="KKQ85267.1"/>
    </source>
</evidence>
<proteinExistence type="predicted"/>